<sequence>MLDFRYLMIRHPWPRHQLVSFSPKAPPSRRLTRSTTFLFCSGVSFHLSPSIIFYLTPFLSPSTHLSTIHHDPRASINPPVPPKRAIATQRNFPGHPCKRTNDKVANRALNVHRTKGTKGRAACSKQQATTTNDKPADASSDGLILERFDHARGLPLAAWLLHQMKGNKLTILWKTALVYHTSFVSTVPLSDEQADEPRIRTSRTQLSFLRGPPQHPLHHHVHILRNLPSTSSSTPPVPTRQFFLPPSLGPHPHVHHRHHEPQPRTKRN</sequence>
<proteinExistence type="predicted"/>
<reference evidence="2 3" key="1">
    <citation type="journal article" date="2018" name="Nat. Ecol. Evol.">
        <title>Pezizomycetes genomes reveal the molecular basis of ectomycorrhizal truffle lifestyle.</title>
        <authorList>
            <person name="Murat C."/>
            <person name="Payen T."/>
            <person name="Noel B."/>
            <person name="Kuo A."/>
            <person name="Morin E."/>
            <person name="Chen J."/>
            <person name="Kohler A."/>
            <person name="Krizsan K."/>
            <person name="Balestrini R."/>
            <person name="Da Silva C."/>
            <person name="Montanini B."/>
            <person name="Hainaut M."/>
            <person name="Levati E."/>
            <person name="Barry K.W."/>
            <person name="Belfiori B."/>
            <person name="Cichocki N."/>
            <person name="Clum A."/>
            <person name="Dockter R.B."/>
            <person name="Fauchery L."/>
            <person name="Guy J."/>
            <person name="Iotti M."/>
            <person name="Le Tacon F."/>
            <person name="Lindquist E.A."/>
            <person name="Lipzen A."/>
            <person name="Malagnac F."/>
            <person name="Mello A."/>
            <person name="Molinier V."/>
            <person name="Miyauchi S."/>
            <person name="Poulain J."/>
            <person name="Riccioni C."/>
            <person name="Rubini A."/>
            <person name="Sitrit Y."/>
            <person name="Splivallo R."/>
            <person name="Traeger S."/>
            <person name="Wang M."/>
            <person name="Zifcakova L."/>
            <person name="Wipf D."/>
            <person name="Zambonelli A."/>
            <person name="Paolocci F."/>
            <person name="Nowrousian M."/>
            <person name="Ottonello S."/>
            <person name="Baldrian P."/>
            <person name="Spatafora J.W."/>
            <person name="Henrissat B."/>
            <person name="Nagy L.G."/>
            <person name="Aury J.M."/>
            <person name="Wincker P."/>
            <person name="Grigoriev I.V."/>
            <person name="Bonfante P."/>
            <person name="Martin F.M."/>
        </authorList>
    </citation>
    <scope>NUCLEOTIDE SEQUENCE [LARGE SCALE GENOMIC DNA]</scope>
    <source>
        <strain evidence="2 3">RN42</strain>
    </source>
</reference>
<feature type="compositionally biased region" description="Basic residues" evidence="1">
    <location>
        <begin position="252"/>
        <end position="268"/>
    </location>
</feature>
<feature type="compositionally biased region" description="Polar residues" evidence="1">
    <location>
        <begin position="124"/>
        <end position="133"/>
    </location>
</feature>
<feature type="region of interest" description="Disordered" evidence="1">
    <location>
        <begin position="116"/>
        <end position="138"/>
    </location>
</feature>
<dbReference type="Proteomes" id="UP000275078">
    <property type="component" value="Unassembled WGS sequence"/>
</dbReference>
<name>A0A3N4HRW3_ASCIM</name>
<evidence type="ECO:0000256" key="1">
    <source>
        <dbReference type="SAM" id="MobiDB-lite"/>
    </source>
</evidence>
<evidence type="ECO:0000313" key="3">
    <source>
        <dbReference type="Proteomes" id="UP000275078"/>
    </source>
</evidence>
<evidence type="ECO:0000313" key="2">
    <source>
        <dbReference type="EMBL" id="RPA76583.1"/>
    </source>
</evidence>
<dbReference type="EMBL" id="ML119742">
    <property type="protein sequence ID" value="RPA76583.1"/>
    <property type="molecule type" value="Genomic_DNA"/>
</dbReference>
<gene>
    <name evidence="2" type="ORF">BJ508DRAFT_183004</name>
</gene>
<dbReference type="AlphaFoldDB" id="A0A3N4HRW3"/>
<accession>A0A3N4HRW3</accession>
<feature type="region of interest" description="Disordered" evidence="1">
    <location>
        <begin position="228"/>
        <end position="268"/>
    </location>
</feature>
<organism evidence="2 3">
    <name type="scientific">Ascobolus immersus RN42</name>
    <dbReference type="NCBI Taxonomy" id="1160509"/>
    <lineage>
        <taxon>Eukaryota</taxon>
        <taxon>Fungi</taxon>
        <taxon>Dikarya</taxon>
        <taxon>Ascomycota</taxon>
        <taxon>Pezizomycotina</taxon>
        <taxon>Pezizomycetes</taxon>
        <taxon>Pezizales</taxon>
        <taxon>Ascobolaceae</taxon>
        <taxon>Ascobolus</taxon>
    </lineage>
</organism>
<protein>
    <submittedName>
        <fullName evidence="2">Uncharacterized protein</fullName>
    </submittedName>
</protein>
<keyword evidence="3" id="KW-1185">Reference proteome</keyword>